<name>A0A2B4RCW8_STYPI</name>
<comment type="similarity">
    <text evidence="1">Belongs to the ATP-dependent AMP-binding enzyme family.</text>
</comment>
<dbReference type="PROSITE" id="PS00455">
    <property type="entry name" value="AMP_BINDING"/>
    <property type="match status" value="1"/>
</dbReference>
<dbReference type="PANTHER" id="PTHR24096">
    <property type="entry name" value="LONG-CHAIN-FATTY-ACID--COA LIGASE"/>
    <property type="match status" value="1"/>
</dbReference>
<evidence type="ECO:0000313" key="11">
    <source>
        <dbReference type="EMBL" id="PFX14228.1"/>
    </source>
</evidence>
<feature type="domain" description="AMP-dependent synthetase/ligase" evidence="9">
    <location>
        <begin position="27"/>
        <end position="388"/>
    </location>
</feature>
<comment type="catalytic activity">
    <reaction evidence="8">
        <text>firefly D-luciferin + ATP + O2 = firefly oxyluciferin + hnu + AMP + CO2 + diphosphate</text>
        <dbReference type="Rhea" id="RHEA:10732"/>
        <dbReference type="ChEBI" id="CHEBI:15379"/>
        <dbReference type="ChEBI" id="CHEBI:16526"/>
        <dbReference type="ChEBI" id="CHEBI:16792"/>
        <dbReference type="ChEBI" id="CHEBI:30212"/>
        <dbReference type="ChEBI" id="CHEBI:30616"/>
        <dbReference type="ChEBI" id="CHEBI:33019"/>
        <dbReference type="ChEBI" id="CHEBI:58038"/>
        <dbReference type="ChEBI" id="CHEBI:456215"/>
        <dbReference type="EC" id="1.13.12.7"/>
    </reaction>
</comment>
<evidence type="ECO:0000256" key="2">
    <source>
        <dbReference type="ARBA" id="ARBA00012532"/>
    </source>
</evidence>
<evidence type="ECO:0000256" key="4">
    <source>
        <dbReference type="ARBA" id="ARBA00022741"/>
    </source>
</evidence>
<dbReference type="GO" id="GO:0016405">
    <property type="term" value="F:CoA-ligase activity"/>
    <property type="evidence" value="ECO:0007669"/>
    <property type="project" value="TreeGrafter"/>
</dbReference>
<dbReference type="FunFam" id="3.40.50.12780:FF:000003">
    <property type="entry name" value="Long-chain-fatty-acid--CoA ligase FadD"/>
    <property type="match status" value="1"/>
</dbReference>
<dbReference type="STRING" id="50429.A0A2B4RCW8"/>
<dbReference type="GO" id="GO:0005524">
    <property type="term" value="F:ATP binding"/>
    <property type="evidence" value="ECO:0007669"/>
    <property type="project" value="UniProtKB-KW"/>
</dbReference>
<dbReference type="GO" id="GO:0008218">
    <property type="term" value="P:bioluminescence"/>
    <property type="evidence" value="ECO:0007669"/>
    <property type="project" value="UniProtKB-KW"/>
</dbReference>
<dbReference type="EMBL" id="LSMT01000817">
    <property type="protein sequence ID" value="PFX14228.1"/>
    <property type="molecule type" value="Genomic_DNA"/>
</dbReference>
<keyword evidence="4" id="KW-0547">Nucleotide-binding</keyword>
<reference evidence="12" key="1">
    <citation type="journal article" date="2017" name="bioRxiv">
        <title>Comparative analysis of the genomes of Stylophora pistillata and Acropora digitifera provides evidence for extensive differences between species of corals.</title>
        <authorList>
            <person name="Voolstra C.R."/>
            <person name="Li Y."/>
            <person name="Liew Y.J."/>
            <person name="Baumgarten S."/>
            <person name="Zoccola D."/>
            <person name="Flot J.-F."/>
            <person name="Tambutte S."/>
            <person name="Allemand D."/>
            <person name="Aranda M."/>
        </authorList>
    </citation>
    <scope>NUCLEOTIDE SEQUENCE [LARGE SCALE GENOMIC DNA]</scope>
</reference>
<evidence type="ECO:0000259" key="10">
    <source>
        <dbReference type="Pfam" id="PF13193"/>
    </source>
</evidence>
<feature type="domain" description="AMP-binding enzyme C-terminal" evidence="10">
    <location>
        <begin position="439"/>
        <end position="513"/>
    </location>
</feature>
<evidence type="ECO:0000256" key="7">
    <source>
        <dbReference type="ARBA" id="ARBA00023262"/>
    </source>
</evidence>
<dbReference type="InterPro" id="IPR042099">
    <property type="entry name" value="ANL_N_sf"/>
</dbReference>
<sequence length="523" mass="57588">MALKSRFAHVEIPENLSWPGFVYQKFDEFGDRTAIIDGASGHSYTFTELKTLTRKLASSLIKRGFQKGDVLAIYLPNVPEYPIIYHGVAYTGGMVTTVNPLYTAEELERQLQDTQAIYLVTSPSFLNKAKEASEAQGKIKKIFVVGGEDSDGCEAFSHLLEDDGSSFPNECMVDKVDVVTMPYSSGTTGLPKGVMITHHGMIADAYILEAAKVFVVDKNSVVMTILPFSHMFSQLWMMGIALHQGGKLVVLQRFEHEPFLKAMQDQRVTIAPVAPSIVLFLAKHPLVDEFDLTSVEDVICGVAPMGKGLEEALIKRMPKLKHVRQGFGMTEVLATHMQPVGEIKPGRVGVLLPNLECKIVDTTTGAVLGPGQDGEMCIRGPTIMKGYLNNPEATARMVDEDGWAHTGDIGHYDEDGHFFIVDRLKELIKYNAFQVAPAELEALLILHPKIDDAAVIGIPDEKSGELPKAFVVPKGDITPEEIAEYIAQRVAPQKKLRGGVEFIDKIPKSASGKILRKDLRKRE</sequence>
<evidence type="ECO:0000256" key="1">
    <source>
        <dbReference type="ARBA" id="ARBA00006432"/>
    </source>
</evidence>
<dbReference type="AlphaFoldDB" id="A0A2B4RCW8"/>
<keyword evidence="11" id="KW-0436">Ligase</keyword>
<dbReference type="SUPFAM" id="SSF56801">
    <property type="entry name" value="Acetyl-CoA synthetase-like"/>
    <property type="match status" value="1"/>
</dbReference>
<dbReference type="InterPro" id="IPR000873">
    <property type="entry name" value="AMP-dep_synth/lig_dom"/>
</dbReference>
<evidence type="ECO:0000256" key="3">
    <source>
        <dbReference type="ARBA" id="ARBA00019043"/>
    </source>
</evidence>
<evidence type="ECO:0000256" key="5">
    <source>
        <dbReference type="ARBA" id="ARBA00022840"/>
    </source>
</evidence>
<gene>
    <name evidence="11" type="primary">4CL1</name>
    <name evidence="11" type="ORF">AWC38_SpisGene21638</name>
</gene>
<dbReference type="PANTHER" id="PTHR24096:SF422">
    <property type="entry name" value="BCDNA.GH02901"/>
    <property type="match status" value="1"/>
</dbReference>
<keyword evidence="7" id="KW-0599">Photoprotein</keyword>
<evidence type="ECO:0000256" key="8">
    <source>
        <dbReference type="ARBA" id="ARBA00048497"/>
    </source>
</evidence>
<comment type="caution">
    <text evidence="11">The sequence shown here is derived from an EMBL/GenBank/DDBJ whole genome shotgun (WGS) entry which is preliminary data.</text>
</comment>
<dbReference type="OrthoDB" id="10253869at2759"/>
<dbReference type="Proteomes" id="UP000225706">
    <property type="component" value="Unassembled WGS sequence"/>
</dbReference>
<dbReference type="EC" id="1.13.12.7" evidence="2"/>
<protein>
    <recommendedName>
        <fullName evidence="3">Luciferin 4-monooxygenase</fullName>
        <ecNumber evidence="2">1.13.12.7</ecNumber>
    </recommendedName>
</protein>
<evidence type="ECO:0000259" key="9">
    <source>
        <dbReference type="Pfam" id="PF00501"/>
    </source>
</evidence>
<dbReference type="InterPro" id="IPR045851">
    <property type="entry name" value="AMP-bd_C_sf"/>
</dbReference>
<dbReference type="Pfam" id="PF00501">
    <property type="entry name" value="AMP-binding"/>
    <property type="match status" value="1"/>
</dbReference>
<dbReference type="InterPro" id="IPR020845">
    <property type="entry name" value="AMP-binding_CS"/>
</dbReference>
<dbReference type="FunFam" id="3.30.300.30:FF:000007">
    <property type="entry name" value="4-coumarate--CoA ligase 2"/>
    <property type="match status" value="1"/>
</dbReference>
<organism evidence="11 12">
    <name type="scientific">Stylophora pistillata</name>
    <name type="common">Smooth cauliflower coral</name>
    <dbReference type="NCBI Taxonomy" id="50429"/>
    <lineage>
        <taxon>Eukaryota</taxon>
        <taxon>Metazoa</taxon>
        <taxon>Cnidaria</taxon>
        <taxon>Anthozoa</taxon>
        <taxon>Hexacorallia</taxon>
        <taxon>Scleractinia</taxon>
        <taxon>Astrocoeniina</taxon>
        <taxon>Pocilloporidae</taxon>
        <taxon>Stylophora</taxon>
    </lineage>
</organism>
<evidence type="ECO:0000256" key="6">
    <source>
        <dbReference type="ARBA" id="ARBA00023223"/>
    </source>
</evidence>
<evidence type="ECO:0000313" key="12">
    <source>
        <dbReference type="Proteomes" id="UP000225706"/>
    </source>
</evidence>
<dbReference type="Gene3D" id="3.40.50.12780">
    <property type="entry name" value="N-terminal domain of ligase-like"/>
    <property type="match status" value="1"/>
</dbReference>
<keyword evidence="12" id="KW-1185">Reference proteome</keyword>
<proteinExistence type="inferred from homology"/>
<keyword evidence="6" id="KW-0455">Luminescence</keyword>
<keyword evidence="5" id="KW-0067">ATP-binding</keyword>
<dbReference type="InterPro" id="IPR025110">
    <property type="entry name" value="AMP-bd_C"/>
</dbReference>
<dbReference type="Pfam" id="PF13193">
    <property type="entry name" value="AMP-binding_C"/>
    <property type="match status" value="1"/>
</dbReference>
<accession>A0A2B4RCW8</accession>
<dbReference type="Gene3D" id="3.30.300.30">
    <property type="match status" value="1"/>
</dbReference>